<evidence type="ECO:0000256" key="4">
    <source>
        <dbReference type="SAM" id="MobiDB-lite"/>
    </source>
</evidence>
<dbReference type="InterPro" id="IPR007650">
    <property type="entry name" value="Zf-FLZ_dom"/>
</dbReference>
<keyword evidence="6" id="KW-1185">Reference proteome</keyword>
<dbReference type="KEGG" id="nnu:104600503"/>
<dbReference type="PANTHER" id="PTHR47208">
    <property type="entry name" value="OS02G0174800 PROTEIN"/>
    <property type="match status" value="1"/>
</dbReference>
<evidence type="ECO:0000259" key="5">
    <source>
        <dbReference type="PROSITE" id="PS51795"/>
    </source>
</evidence>
<dbReference type="AlphaFoldDB" id="A0A1U8A5P5"/>
<sequence length="268" mass="29445">MLGRRSRPMIGKLPDPLVSGHERIIPSEVITSPKSPLDLKIRSPRGLKNCDLGAVGLGIVAALDKSSRSGCESEFPAKFVVGSLNLNRSDPIPVDSTKSSAAKSRGGLDRPADMDDWESYTSVTRHGHNKASFARLYCDGAVENGTSLGYSRDRRGFDRRCNNKNNHHNHTMGVFCESPPRWGEEIPAFPTSDFLSACYLCRKKLHGRDIYMYRGEKAFCSAECRYRQIVIDECKEKFGSGISRSADLSCSPYSSANGQLFSTGIIAA</sequence>
<dbReference type="InParanoid" id="A0A1U8A5P5"/>
<dbReference type="PANTHER" id="PTHR47208:SF5">
    <property type="entry name" value="FCS-LIKE ZINC FINGER 12-RELATED"/>
    <property type="match status" value="1"/>
</dbReference>
<dbReference type="GeneID" id="104600503"/>
<comment type="similarity">
    <text evidence="1">Belongs to the FLZ family.</text>
</comment>
<proteinExistence type="inferred from homology"/>
<dbReference type="OMA" id="DYTYVTC"/>
<name>A0A1U8A5P5_NELNU</name>
<dbReference type="FunCoup" id="A0A1U8A5P5">
    <property type="interactions" value="120"/>
</dbReference>
<evidence type="ECO:0000313" key="6">
    <source>
        <dbReference type="Proteomes" id="UP000189703"/>
    </source>
</evidence>
<evidence type="ECO:0000313" key="7">
    <source>
        <dbReference type="RefSeq" id="XP_010261774.1"/>
    </source>
</evidence>
<evidence type="ECO:0000256" key="3">
    <source>
        <dbReference type="PROSITE-ProRule" id="PRU01131"/>
    </source>
</evidence>
<dbReference type="InterPro" id="IPR044604">
    <property type="entry name" value="FLZ12/13/14"/>
</dbReference>
<accession>A0A1U8A5P5</accession>
<feature type="region of interest" description="Disordered" evidence="4">
    <location>
        <begin position="90"/>
        <end position="110"/>
    </location>
</feature>
<dbReference type="GO" id="GO:0046872">
    <property type="term" value="F:metal ion binding"/>
    <property type="evidence" value="ECO:0007669"/>
    <property type="project" value="UniProtKB-KW"/>
</dbReference>
<dbReference type="Proteomes" id="UP000189703">
    <property type="component" value="Unplaced"/>
</dbReference>
<feature type="zinc finger region" description="FLZ-type" evidence="3">
    <location>
        <begin position="193"/>
        <end position="236"/>
    </location>
</feature>
<dbReference type="eggNOG" id="ENOG502RZ1P">
    <property type="taxonomic scope" value="Eukaryota"/>
</dbReference>
<dbReference type="PROSITE" id="PS51795">
    <property type="entry name" value="ZF_FLZ"/>
    <property type="match status" value="1"/>
</dbReference>
<dbReference type="RefSeq" id="XP_010261774.1">
    <property type="nucleotide sequence ID" value="XM_010263472.2"/>
</dbReference>
<reference evidence="7" key="1">
    <citation type="submission" date="2025-08" db="UniProtKB">
        <authorList>
            <consortium name="RefSeq"/>
        </authorList>
    </citation>
    <scope>IDENTIFICATION</scope>
</reference>
<keyword evidence="2" id="KW-0479">Metal-binding</keyword>
<evidence type="ECO:0000256" key="1">
    <source>
        <dbReference type="ARBA" id="ARBA00009374"/>
    </source>
</evidence>
<organism evidence="6 7">
    <name type="scientific">Nelumbo nucifera</name>
    <name type="common">Sacred lotus</name>
    <dbReference type="NCBI Taxonomy" id="4432"/>
    <lineage>
        <taxon>Eukaryota</taxon>
        <taxon>Viridiplantae</taxon>
        <taxon>Streptophyta</taxon>
        <taxon>Embryophyta</taxon>
        <taxon>Tracheophyta</taxon>
        <taxon>Spermatophyta</taxon>
        <taxon>Magnoliopsida</taxon>
        <taxon>Proteales</taxon>
        <taxon>Nelumbonaceae</taxon>
        <taxon>Nelumbo</taxon>
    </lineage>
</organism>
<feature type="domain" description="FLZ-type" evidence="5">
    <location>
        <begin position="193"/>
        <end position="236"/>
    </location>
</feature>
<evidence type="ECO:0000256" key="2">
    <source>
        <dbReference type="ARBA" id="ARBA00022723"/>
    </source>
</evidence>
<gene>
    <name evidence="7" type="primary">LOC104600503</name>
</gene>
<protein>
    <submittedName>
        <fullName evidence="7">Uncharacterized protein LOC104600503</fullName>
    </submittedName>
</protein>
<dbReference type="OrthoDB" id="1932717at2759"/>
<dbReference type="Pfam" id="PF04570">
    <property type="entry name" value="zf-FLZ"/>
    <property type="match status" value="1"/>
</dbReference>